<sequence length="110" mass="12532">MGNDSSDEEASSTKQVQQEIRSLIRNKSSVTKDDIDKLPYFKTVVRETLRLYPPTPLLVPKLTTKPSVIGGYEVEPDTIVYVNIWAIGRDPDFLKNPNEFFPERFLNCGL</sequence>
<dbReference type="InterPro" id="IPR002401">
    <property type="entry name" value="Cyt_P450_E_grp-I"/>
</dbReference>
<evidence type="ECO:0000313" key="8">
    <source>
        <dbReference type="EMBL" id="KAL0456875.1"/>
    </source>
</evidence>
<comment type="caution">
    <text evidence="8">The sequence shown here is derived from an EMBL/GenBank/DDBJ whole genome shotgun (WGS) entry which is preliminary data.</text>
</comment>
<dbReference type="GO" id="GO:0016705">
    <property type="term" value="F:oxidoreductase activity, acting on paired donors, with incorporation or reduction of molecular oxygen"/>
    <property type="evidence" value="ECO:0007669"/>
    <property type="project" value="InterPro"/>
</dbReference>
<dbReference type="InterPro" id="IPR001128">
    <property type="entry name" value="Cyt_P450"/>
</dbReference>
<proteinExistence type="inferred from homology"/>
<evidence type="ECO:0000256" key="2">
    <source>
        <dbReference type="ARBA" id="ARBA00010617"/>
    </source>
</evidence>
<dbReference type="GO" id="GO:0016020">
    <property type="term" value="C:membrane"/>
    <property type="evidence" value="ECO:0007669"/>
    <property type="project" value="UniProtKB-SubCell"/>
</dbReference>
<evidence type="ECO:0000256" key="6">
    <source>
        <dbReference type="ARBA" id="ARBA00023004"/>
    </source>
</evidence>
<dbReference type="Pfam" id="PF00067">
    <property type="entry name" value="p450"/>
    <property type="match status" value="1"/>
</dbReference>
<comment type="similarity">
    <text evidence="2">Belongs to the cytochrome P450 family.</text>
</comment>
<evidence type="ECO:0000256" key="7">
    <source>
        <dbReference type="ARBA" id="ARBA00023033"/>
    </source>
</evidence>
<dbReference type="GO" id="GO:0005506">
    <property type="term" value="F:iron ion binding"/>
    <property type="evidence" value="ECO:0007669"/>
    <property type="project" value="InterPro"/>
</dbReference>
<reference evidence="8" key="1">
    <citation type="submission" date="2020-06" db="EMBL/GenBank/DDBJ databases">
        <authorList>
            <person name="Li T."/>
            <person name="Hu X."/>
            <person name="Zhang T."/>
            <person name="Song X."/>
            <person name="Zhang H."/>
            <person name="Dai N."/>
            <person name="Sheng W."/>
            <person name="Hou X."/>
            <person name="Wei L."/>
        </authorList>
    </citation>
    <scope>NUCLEOTIDE SEQUENCE</scope>
    <source>
        <strain evidence="8">KEN1</strain>
        <tissue evidence="8">Leaf</tissue>
    </source>
</reference>
<dbReference type="EMBL" id="JACGWN010000003">
    <property type="protein sequence ID" value="KAL0456875.1"/>
    <property type="molecule type" value="Genomic_DNA"/>
</dbReference>
<gene>
    <name evidence="8" type="ORF">Slati_1026700</name>
</gene>
<name>A0AAW2XTK0_9LAMI</name>
<protein>
    <submittedName>
        <fullName evidence="8">Cytochrome</fullName>
    </submittedName>
</protein>
<keyword evidence="7" id="KW-0503">Monooxygenase</keyword>
<dbReference type="PRINTS" id="PR00463">
    <property type="entry name" value="EP450I"/>
</dbReference>
<dbReference type="GO" id="GO:0004497">
    <property type="term" value="F:monooxygenase activity"/>
    <property type="evidence" value="ECO:0007669"/>
    <property type="project" value="UniProtKB-KW"/>
</dbReference>
<dbReference type="GO" id="GO:0020037">
    <property type="term" value="F:heme binding"/>
    <property type="evidence" value="ECO:0007669"/>
    <property type="project" value="InterPro"/>
</dbReference>
<evidence type="ECO:0000256" key="3">
    <source>
        <dbReference type="ARBA" id="ARBA00022617"/>
    </source>
</evidence>
<organism evidence="8">
    <name type="scientific">Sesamum latifolium</name>
    <dbReference type="NCBI Taxonomy" id="2727402"/>
    <lineage>
        <taxon>Eukaryota</taxon>
        <taxon>Viridiplantae</taxon>
        <taxon>Streptophyta</taxon>
        <taxon>Embryophyta</taxon>
        <taxon>Tracheophyta</taxon>
        <taxon>Spermatophyta</taxon>
        <taxon>Magnoliopsida</taxon>
        <taxon>eudicotyledons</taxon>
        <taxon>Gunneridae</taxon>
        <taxon>Pentapetalae</taxon>
        <taxon>asterids</taxon>
        <taxon>lamiids</taxon>
        <taxon>Lamiales</taxon>
        <taxon>Pedaliaceae</taxon>
        <taxon>Sesamum</taxon>
    </lineage>
</organism>
<dbReference type="SUPFAM" id="SSF48264">
    <property type="entry name" value="Cytochrome P450"/>
    <property type="match status" value="1"/>
</dbReference>
<evidence type="ECO:0000256" key="4">
    <source>
        <dbReference type="ARBA" id="ARBA00022723"/>
    </source>
</evidence>
<evidence type="ECO:0000256" key="5">
    <source>
        <dbReference type="ARBA" id="ARBA00023002"/>
    </source>
</evidence>
<comment type="subcellular location">
    <subcellularLocation>
        <location evidence="1">Membrane</location>
        <topology evidence="1">Single-pass membrane protein</topology>
    </subcellularLocation>
</comment>
<evidence type="ECO:0000256" key="1">
    <source>
        <dbReference type="ARBA" id="ARBA00004167"/>
    </source>
</evidence>
<dbReference type="InterPro" id="IPR036396">
    <property type="entry name" value="Cyt_P450_sf"/>
</dbReference>
<dbReference type="Gene3D" id="1.10.630.10">
    <property type="entry name" value="Cytochrome P450"/>
    <property type="match status" value="1"/>
</dbReference>
<keyword evidence="3" id="KW-0349">Heme</keyword>
<keyword evidence="5" id="KW-0560">Oxidoreductase</keyword>
<dbReference type="PANTHER" id="PTHR47950:SF10">
    <property type="entry name" value="CYTOCHROME P450 98A8"/>
    <property type="match status" value="1"/>
</dbReference>
<keyword evidence="6" id="KW-0408">Iron</keyword>
<accession>A0AAW2XTK0</accession>
<reference evidence="8" key="2">
    <citation type="journal article" date="2024" name="Plant">
        <title>Genomic evolution and insights into agronomic trait innovations of Sesamum species.</title>
        <authorList>
            <person name="Miao H."/>
            <person name="Wang L."/>
            <person name="Qu L."/>
            <person name="Liu H."/>
            <person name="Sun Y."/>
            <person name="Le M."/>
            <person name="Wang Q."/>
            <person name="Wei S."/>
            <person name="Zheng Y."/>
            <person name="Lin W."/>
            <person name="Duan Y."/>
            <person name="Cao H."/>
            <person name="Xiong S."/>
            <person name="Wang X."/>
            <person name="Wei L."/>
            <person name="Li C."/>
            <person name="Ma Q."/>
            <person name="Ju M."/>
            <person name="Zhao R."/>
            <person name="Li G."/>
            <person name="Mu C."/>
            <person name="Tian Q."/>
            <person name="Mei H."/>
            <person name="Zhang T."/>
            <person name="Gao T."/>
            <person name="Zhang H."/>
        </authorList>
    </citation>
    <scope>NUCLEOTIDE SEQUENCE</scope>
    <source>
        <strain evidence="8">KEN1</strain>
    </source>
</reference>
<keyword evidence="4" id="KW-0479">Metal-binding</keyword>
<dbReference type="PANTHER" id="PTHR47950">
    <property type="entry name" value="CYTOCHROME P450, FAMILY 76, SUBFAMILY C, POLYPEPTIDE 5-RELATED"/>
    <property type="match status" value="1"/>
</dbReference>
<dbReference type="AlphaFoldDB" id="A0AAW2XTK0"/>